<dbReference type="Proteomes" id="UP000178565">
    <property type="component" value="Unassembled WGS sequence"/>
</dbReference>
<dbReference type="STRING" id="1797785.A3B45_02270"/>
<dbReference type="PANTHER" id="PTHR34610:SF4">
    <property type="entry name" value="SLL8027 PROTEIN"/>
    <property type="match status" value="1"/>
</dbReference>
<name>A0A1F5KSE0_9BACT</name>
<dbReference type="InterPro" id="IPR002716">
    <property type="entry name" value="PIN_dom"/>
</dbReference>
<protein>
    <submittedName>
        <fullName evidence="2">Putative toxin-antitoxin system toxin component, PIN family</fullName>
    </submittedName>
</protein>
<organism evidence="2 3">
    <name type="scientific">Candidatus Daviesbacteria bacterium RIFCSPLOWO2_01_FULL_39_12</name>
    <dbReference type="NCBI Taxonomy" id="1797785"/>
    <lineage>
        <taxon>Bacteria</taxon>
        <taxon>Candidatus Daviesiibacteriota</taxon>
    </lineage>
</organism>
<dbReference type="EMBL" id="MFDM01000011">
    <property type="protein sequence ID" value="OGE43832.1"/>
    <property type="molecule type" value="Genomic_DNA"/>
</dbReference>
<dbReference type="NCBIfam" id="TIGR00305">
    <property type="entry name" value="putative toxin-antitoxin system toxin component, PIN family"/>
    <property type="match status" value="1"/>
</dbReference>
<dbReference type="SUPFAM" id="SSF88723">
    <property type="entry name" value="PIN domain-like"/>
    <property type="match status" value="1"/>
</dbReference>
<feature type="domain" description="PIN" evidence="1">
    <location>
        <begin position="4"/>
        <end position="115"/>
    </location>
</feature>
<evidence type="ECO:0000259" key="1">
    <source>
        <dbReference type="Pfam" id="PF13470"/>
    </source>
</evidence>
<dbReference type="PANTHER" id="PTHR34610">
    <property type="entry name" value="SSL7007 PROTEIN"/>
    <property type="match status" value="1"/>
</dbReference>
<evidence type="ECO:0000313" key="3">
    <source>
        <dbReference type="Proteomes" id="UP000178565"/>
    </source>
</evidence>
<sequence length="144" mass="15983">MISAVLDANIIASGILGFRNPDSIPGVLLRLWRKGIFALVTSKHLRDEVRDTLHKPYFTTHLSPQEISRIQALLQFQTKQVLITENVPDIATHPEDDLVIAAAVSGKVDYLVTGDGPLLRKVSKYKGVTLISPNDFLEVLKKQI</sequence>
<dbReference type="InterPro" id="IPR002850">
    <property type="entry name" value="PIN_toxin-like"/>
</dbReference>
<dbReference type="InterPro" id="IPR029060">
    <property type="entry name" value="PIN-like_dom_sf"/>
</dbReference>
<evidence type="ECO:0000313" key="2">
    <source>
        <dbReference type="EMBL" id="OGE43832.1"/>
    </source>
</evidence>
<accession>A0A1F5KSE0</accession>
<comment type="caution">
    <text evidence="2">The sequence shown here is derived from an EMBL/GenBank/DDBJ whole genome shotgun (WGS) entry which is preliminary data.</text>
</comment>
<proteinExistence type="predicted"/>
<reference evidence="2 3" key="1">
    <citation type="journal article" date="2016" name="Nat. Commun.">
        <title>Thousands of microbial genomes shed light on interconnected biogeochemical processes in an aquifer system.</title>
        <authorList>
            <person name="Anantharaman K."/>
            <person name="Brown C.T."/>
            <person name="Hug L.A."/>
            <person name="Sharon I."/>
            <person name="Castelle C.J."/>
            <person name="Probst A.J."/>
            <person name="Thomas B.C."/>
            <person name="Singh A."/>
            <person name="Wilkins M.J."/>
            <person name="Karaoz U."/>
            <person name="Brodie E.L."/>
            <person name="Williams K.H."/>
            <person name="Hubbard S.S."/>
            <person name="Banfield J.F."/>
        </authorList>
    </citation>
    <scope>NUCLEOTIDE SEQUENCE [LARGE SCALE GENOMIC DNA]</scope>
</reference>
<dbReference type="Pfam" id="PF13470">
    <property type="entry name" value="PIN_3"/>
    <property type="match status" value="1"/>
</dbReference>
<gene>
    <name evidence="2" type="ORF">A3B45_02270</name>
</gene>
<dbReference type="AlphaFoldDB" id="A0A1F5KSE0"/>